<evidence type="ECO:0000313" key="8">
    <source>
        <dbReference type="EMBL" id="MCC4231333.1"/>
    </source>
</evidence>
<dbReference type="Proteomes" id="UP001198830">
    <property type="component" value="Unassembled WGS sequence"/>
</dbReference>
<evidence type="ECO:0000256" key="3">
    <source>
        <dbReference type="ARBA" id="ARBA00022748"/>
    </source>
</evidence>
<name>A0ABS8H2I0_9SPHN</name>
<sequence>MIDAALRLDDVACVRGGRMLFRGVHLTLAPGNGAMLTGPNGVGKSSLLRLCAGLLPAFTGSVARSGGVALCDEKLALDSDATLHKALSFWAAIDKADPAQVDAAIDVMALGPLACVPVRMLSTGQRKRAMLARTIASGAAIWLLDEPGNGLDAASLELLGYAVERHLANGGISLVASHQPLSIPAPVTIHLPDHQVAPE</sequence>
<dbReference type="SMART" id="SM00382">
    <property type="entry name" value="AAA"/>
    <property type="match status" value="1"/>
</dbReference>
<evidence type="ECO:0000313" key="9">
    <source>
        <dbReference type="Proteomes" id="UP001198830"/>
    </source>
</evidence>
<dbReference type="RefSeq" id="WP_228225914.1">
    <property type="nucleotide sequence ID" value="NZ_JAJGNP010000001.1"/>
</dbReference>
<comment type="caution">
    <text evidence="8">The sequence shown here is derived from an EMBL/GenBank/DDBJ whole genome shotgun (WGS) entry which is preliminary data.</text>
</comment>
<evidence type="ECO:0000256" key="4">
    <source>
        <dbReference type="ARBA" id="ARBA00022840"/>
    </source>
</evidence>
<keyword evidence="4 8" id="KW-0067">ATP-binding</keyword>
<accession>A0ABS8H2I0</accession>
<dbReference type="InterPro" id="IPR027417">
    <property type="entry name" value="P-loop_NTPase"/>
</dbReference>
<organism evidence="8 9">
    <name type="scientific">Sphingobium soli</name>
    <dbReference type="NCBI Taxonomy" id="1591116"/>
    <lineage>
        <taxon>Bacteria</taxon>
        <taxon>Pseudomonadati</taxon>
        <taxon>Pseudomonadota</taxon>
        <taxon>Alphaproteobacteria</taxon>
        <taxon>Sphingomonadales</taxon>
        <taxon>Sphingomonadaceae</taxon>
        <taxon>Sphingobium</taxon>
    </lineage>
</organism>
<keyword evidence="2" id="KW-0547">Nucleotide-binding</keyword>
<evidence type="ECO:0000256" key="6">
    <source>
        <dbReference type="ARBA" id="ARBA00023136"/>
    </source>
</evidence>
<dbReference type="Gene3D" id="3.40.50.300">
    <property type="entry name" value="P-loop containing nucleotide triphosphate hydrolases"/>
    <property type="match status" value="1"/>
</dbReference>
<keyword evidence="6" id="KW-0472">Membrane</keyword>
<dbReference type="PANTHER" id="PTHR43499:SF1">
    <property type="entry name" value="ABC TRANSPORTER I FAMILY MEMBER 1"/>
    <property type="match status" value="1"/>
</dbReference>
<dbReference type="GO" id="GO:0005524">
    <property type="term" value="F:ATP binding"/>
    <property type="evidence" value="ECO:0007669"/>
    <property type="project" value="UniProtKB-KW"/>
</dbReference>
<dbReference type="Pfam" id="PF00005">
    <property type="entry name" value="ABC_tran"/>
    <property type="match status" value="1"/>
</dbReference>
<keyword evidence="1" id="KW-0813">Transport</keyword>
<evidence type="ECO:0000256" key="2">
    <source>
        <dbReference type="ARBA" id="ARBA00022741"/>
    </source>
</evidence>
<dbReference type="InterPro" id="IPR003593">
    <property type="entry name" value="AAA+_ATPase"/>
</dbReference>
<keyword evidence="3" id="KW-0201">Cytochrome c-type biogenesis</keyword>
<gene>
    <name evidence="8" type="primary">ccmA</name>
    <name evidence="8" type="ORF">LL253_01365</name>
</gene>
<protein>
    <submittedName>
        <fullName evidence="8">Heme ABC exporter ATP-binding protein CcmA</fullName>
    </submittedName>
</protein>
<dbReference type="PANTHER" id="PTHR43499">
    <property type="entry name" value="ABC TRANSPORTER I FAMILY MEMBER 1"/>
    <property type="match status" value="1"/>
</dbReference>
<dbReference type="InterPro" id="IPR003439">
    <property type="entry name" value="ABC_transporter-like_ATP-bd"/>
</dbReference>
<dbReference type="EMBL" id="JAJGNP010000001">
    <property type="protein sequence ID" value="MCC4231333.1"/>
    <property type="molecule type" value="Genomic_DNA"/>
</dbReference>
<dbReference type="NCBIfam" id="TIGR01189">
    <property type="entry name" value="ccmA"/>
    <property type="match status" value="1"/>
</dbReference>
<keyword evidence="5" id="KW-1278">Translocase</keyword>
<dbReference type="InterPro" id="IPR005895">
    <property type="entry name" value="ABC_transptr_haem_export_CcmA"/>
</dbReference>
<reference evidence="8 9" key="1">
    <citation type="submission" date="2021-10" db="EMBL/GenBank/DDBJ databases">
        <title>The diversity and Nitrogen Metabolism of Culturable Nitrate-Utilizing Bacteria Within the Oxygen Minimum Zone of the Changjiang (Yangtze River)Estuary.</title>
        <authorList>
            <person name="Zhang D."/>
            <person name="Zheng J."/>
            <person name="Liu S."/>
            <person name="He W."/>
        </authorList>
    </citation>
    <scope>NUCLEOTIDE SEQUENCE [LARGE SCALE GENOMIC DNA]</scope>
    <source>
        <strain evidence="8 9">FXH275-2</strain>
    </source>
</reference>
<evidence type="ECO:0000259" key="7">
    <source>
        <dbReference type="PROSITE" id="PS50893"/>
    </source>
</evidence>
<proteinExistence type="predicted"/>
<keyword evidence="9" id="KW-1185">Reference proteome</keyword>
<feature type="domain" description="ABC transporter" evidence="7">
    <location>
        <begin position="6"/>
        <end position="189"/>
    </location>
</feature>
<dbReference type="SUPFAM" id="SSF52540">
    <property type="entry name" value="P-loop containing nucleoside triphosphate hydrolases"/>
    <property type="match status" value="1"/>
</dbReference>
<evidence type="ECO:0000256" key="1">
    <source>
        <dbReference type="ARBA" id="ARBA00022448"/>
    </source>
</evidence>
<dbReference type="PROSITE" id="PS50893">
    <property type="entry name" value="ABC_TRANSPORTER_2"/>
    <property type="match status" value="1"/>
</dbReference>
<evidence type="ECO:0000256" key="5">
    <source>
        <dbReference type="ARBA" id="ARBA00022967"/>
    </source>
</evidence>